<dbReference type="RefSeq" id="WP_084393263.1">
    <property type="nucleotide sequence ID" value="NZ_BMKF01000002.1"/>
</dbReference>
<dbReference type="Gene3D" id="3.10.450.50">
    <property type="match status" value="1"/>
</dbReference>
<evidence type="ECO:0000313" key="1">
    <source>
        <dbReference type="EMBL" id="GGB78487.1"/>
    </source>
</evidence>
<evidence type="ECO:0000313" key="2">
    <source>
        <dbReference type="Proteomes" id="UP000628854"/>
    </source>
</evidence>
<sequence>MTLSKPIAAFFQLSKRASQDELKHVFSDTAHIIDEQKDHVGFPDIATWWRETNEKTPFESVPMKSRTENDLIIVTAEVSGSFPGSPVMLDHRFRVKDDKVVELEIK</sequence>
<dbReference type="Proteomes" id="UP000628854">
    <property type="component" value="Unassembled WGS sequence"/>
</dbReference>
<proteinExistence type="predicted"/>
<protein>
    <recommendedName>
        <fullName evidence="3">Nuclear transport factor 2 family protein</fullName>
    </recommendedName>
</protein>
<keyword evidence="2" id="KW-1185">Reference proteome</keyword>
<organism evidence="1 2">
    <name type="scientific">Henriciella pelagia</name>
    <dbReference type="NCBI Taxonomy" id="1977912"/>
    <lineage>
        <taxon>Bacteria</taxon>
        <taxon>Pseudomonadati</taxon>
        <taxon>Pseudomonadota</taxon>
        <taxon>Alphaproteobacteria</taxon>
        <taxon>Hyphomonadales</taxon>
        <taxon>Hyphomonadaceae</taxon>
        <taxon>Henriciella</taxon>
    </lineage>
</organism>
<comment type="caution">
    <text evidence="1">The sequence shown here is derived from an EMBL/GenBank/DDBJ whole genome shotgun (WGS) entry which is preliminary data.</text>
</comment>
<dbReference type="InterPro" id="IPR032710">
    <property type="entry name" value="NTF2-like_dom_sf"/>
</dbReference>
<accession>A0ABQ1JZF0</accession>
<dbReference type="EMBL" id="BMKF01000002">
    <property type="protein sequence ID" value="GGB78487.1"/>
    <property type="molecule type" value="Genomic_DNA"/>
</dbReference>
<dbReference type="SUPFAM" id="SSF54427">
    <property type="entry name" value="NTF2-like"/>
    <property type="match status" value="1"/>
</dbReference>
<reference evidence="2" key="1">
    <citation type="journal article" date="2019" name="Int. J. Syst. Evol. Microbiol.">
        <title>The Global Catalogue of Microorganisms (GCM) 10K type strain sequencing project: providing services to taxonomists for standard genome sequencing and annotation.</title>
        <authorList>
            <consortium name="The Broad Institute Genomics Platform"/>
            <consortium name="The Broad Institute Genome Sequencing Center for Infectious Disease"/>
            <person name="Wu L."/>
            <person name="Ma J."/>
        </authorList>
    </citation>
    <scope>NUCLEOTIDE SEQUENCE [LARGE SCALE GENOMIC DNA]</scope>
    <source>
        <strain evidence="2">CGMCC 1.15928</strain>
    </source>
</reference>
<name>A0ABQ1JZF0_9PROT</name>
<evidence type="ECO:0008006" key="3">
    <source>
        <dbReference type="Google" id="ProtNLM"/>
    </source>
</evidence>
<gene>
    <name evidence="1" type="ORF">GCM10011503_29140</name>
</gene>